<sequence length="145" mass="16399">MSFPHIFWPTKLIINTSSCSFPIFGSRNKSQMDPKMKSHLQAKLSVMEPVDDLESRQQALEPIQTKRSAAREVEGNGEKPEDIEELLLEEEEALSPVARIFHEPCLNVYVLAISGFKTRIDVDVVKANLGHTLLKHPRFSSLQVD</sequence>
<reference evidence="2" key="1">
    <citation type="journal article" date="2007" name="Nature">
        <title>The grapevine genome sequence suggests ancestral hexaploidization in major angiosperm phyla.</title>
        <authorList>
            <consortium name="The French-Italian Public Consortium for Grapevine Genome Characterization."/>
            <person name="Jaillon O."/>
            <person name="Aury J.-M."/>
            <person name="Noel B."/>
            <person name="Policriti A."/>
            <person name="Clepet C."/>
            <person name="Casagrande A."/>
            <person name="Choisne N."/>
            <person name="Aubourg S."/>
            <person name="Vitulo N."/>
            <person name="Jubin C."/>
            <person name="Vezzi A."/>
            <person name="Legeai F."/>
            <person name="Hugueney P."/>
            <person name="Dasilva C."/>
            <person name="Horner D."/>
            <person name="Mica E."/>
            <person name="Jublot D."/>
            <person name="Poulain J."/>
            <person name="Bruyere C."/>
            <person name="Billault A."/>
            <person name="Segurens B."/>
            <person name="Gouyvenoux M."/>
            <person name="Ugarte E."/>
            <person name="Cattonaro F."/>
            <person name="Anthouard V."/>
            <person name="Vico V."/>
            <person name="Del Fabbro C."/>
            <person name="Alaux M."/>
            <person name="Di Gaspero G."/>
            <person name="Dumas V."/>
            <person name="Felice N."/>
            <person name="Paillard S."/>
            <person name="Juman I."/>
            <person name="Moroldo M."/>
            <person name="Scalabrin S."/>
            <person name="Canaguier A."/>
            <person name="Le Clainche I."/>
            <person name="Malacrida G."/>
            <person name="Durand E."/>
            <person name="Pesole G."/>
            <person name="Laucou V."/>
            <person name="Chatelet P."/>
            <person name="Merdinoglu D."/>
            <person name="Delledonne M."/>
            <person name="Pezzotti M."/>
            <person name="Lecharny A."/>
            <person name="Scarpelli C."/>
            <person name="Artiguenave F."/>
            <person name="Pe M.E."/>
            <person name="Valle G."/>
            <person name="Morgante M."/>
            <person name="Caboche M."/>
            <person name="Adam-Blondon A.-F."/>
            <person name="Weissenbach J."/>
            <person name="Quetier F."/>
            <person name="Wincker P."/>
        </authorList>
    </citation>
    <scope>NUCLEOTIDE SEQUENCE [LARGE SCALE GENOMIC DNA]</scope>
    <source>
        <strain evidence="2">cv. Pinot noir / PN40024</strain>
    </source>
</reference>
<dbReference type="GO" id="GO:0008374">
    <property type="term" value="F:O-acyltransferase activity"/>
    <property type="evidence" value="ECO:0007669"/>
    <property type="project" value="InterPro"/>
</dbReference>
<dbReference type="GO" id="GO:0045017">
    <property type="term" value="P:glycerolipid biosynthetic process"/>
    <property type="evidence" value="ECO:0007669"/>
    <property type="project" value="InterPro"/>
</dbReference>
<dbReference type="AlphaFoldDB" id="F6I6E0"/>
<organism evidence="1 2">
    <name type="scientific">Vitis vinifera</name>
    <name type="common">Grape</name>
    <dbReference type="NCBI Taxonomy" id="29760"/>
    <lineage>
        <taxon>Eukaryota</taxon>
        <taxon>Viridiplantae</taxon>
        <taxon>Streptophyta</taxon>
        <taxon>Embryophyta</taxon>
        <taxon>Tracheophyta</taxon>
        <taxon>Spermatophyta</taxon>
        <taxon>Magnoliopsida</taxon>
        <taxon>eudicotyledons</taxon>
        <taxon>Gunneridae</taxon>
        <taxon>Pentapetalae</taxon>
        <taxon>rosids</taxon>
        <taxon>Vitales</taxon>
        <taxon>Vitaceae</taxon>
        <taxon>Viteae</taxon>
        <taxon>Vitis</taxon>
    </lineage>
</organism>
<dbReference type="HOGENOM" id="CLU_1790412_0_0_1"/>
<dbReference type="EMBL" id="FN596755">
    <property type="protein sequence ID" value="CCB62536.1"/>
    <property type="molecule type" value="Genomic_DNA"/>
</dbReference>
<protein>
    <submittedName>
        <fullName evidence="1">Uncharacterized protein</fullName>
    </submittedName>
</protein>
<name>F6I6E0_VITVI</name>
<dbReference type="PaxDb" id="29760-VIT_15s0046g00500.t01"/>
<dbReference type="PANTHER" id="PTHR31650">
    <property type="entry name" value="O-ACYLTRANSFERASE (WSD1-LIKE) FAMILY PROTEIN"/>
    <property type="match status" value="1"/>
</dbReference>
<accession>F6I6E0</accession>
<keyword evidence="2" id="KW-1185">Reference proteome</keyword>
<dbReference type="ExpressionAtlas" id="F6I6E0">
    <property type="expression patterns" value="baseline and differential"/>
</dbReference>
<dbReference type="InParanoid" id="F6I6E0"/>
<dbReference type="PANTHER" id="PTHR31650:SF74">
    <property type="entry name" value="O-ACYLTRANSFERASE WSD1-LIKE"/>
    <property type="match status" value="1"/>
</dbReference>
<evidence type="ECO:0000313" key="2">
    <source>
        <dbReference type="Proteomes" id="UP000009183"/>
    </source>
</evidence>
<evidence type="ECO:0000313" key="1">
    <source>
        <dbReference type="EMBL" id="CCB62536.1"/>
    </source>
</evidence>
<gene>
    <name evidence="1" type="ordered locus">VIT_15s0046g00500</name>
</gene>
<proteinExistence type="predicted"/>
<dbReference type="InterPro" id="IPR045034">
    <property type="entry name" value="O-acyltransferase_WSD1-like"/>
</dbReference>
<dbReference type="Proteomes" id="UP000009183">
    <property type="component" value="Chromosome 15"/>
</dbReference>